<dbReference type="AlphaFoldDB" id="H1S087"/>
<dbReference type="PATRIC" id="fig|1127483.3.peg.999"/>
<accession>H1S087</accession>
<dbReference type="RefSeq" id="WP_006156800.1">
    <property type="nucleotide sequence ID" value="NZ_AHJE01000013.1"/>
</dbReference>
<dbReference type="Proteomes" id="UP000005808">
    <property type="component" value="Unassembled WGS sequence"/>
</dbReference>
<evidence type="ECO:0000313" key="2">
    <source>
        <dbReference type="Proteomes" id="UP000005808"/>
    </source>
</evidence>
<protein>
    <submittedName>
        <fullName evidence="1">Uncharacterized protein</fullName>
    </submittedName>
</protein>
<reference evidence="1 2" key="1">
    <citation type="journal article" date="2012" name="J. Bacteriol.">
        <title>De Novo Genome Project of Cupriavidus basilensis OR16.</title>
        <authorList>
            <person name="Cserhati M."/>
            <person name="Kriszt B."/>
            <person name="Szoboszlay S."/>
            <person name="Toth A."/>
            <person name="Szabo I."/>
            <person name="Tancsics A."/>
            <person name="Nagy I."/>
            <person name="Horvath B."/>
            <person name="Nagy I."/>
            <person name="Kukolya J."/>
        </authorList>
    </citation>
    <scope>NUCLEOTIDE SEQUENCE [LARGE SCALE GENOMIC DNA]</scope>
    <source>
        <strain evidence="1 2">OR16</strain>
    </source>
</reference>
<proteinExistence type="predicted"/>
<sequence>MRIFSLFDAQMRGEVLTGGTASQLRVGLQVRVVPEAAGLGSSGDYIFLPQGAMQSGIVTACAEWWACLCGTIKLTPVGGEPVLVSAGGVYALRQAERLHLAVLQDAVLIRAVLDPNAVGLMGAGVTSSYDAFAGGQAGRWQPDGLKRGAQDGVPRANAAFVSLAEGEPDWALRLRAGGLNWAACHAGTLCLQWHSPWPHVEPRVAYLQPGMVFAPDPDEAYRIDALHPVASLLCCLQAPARVAGAGGMQGPFLH</sequence>
<dbReference type="EMBL" id="AHJE01000013">
    <property type="protein sequence ID" value="EHP44023.1"/>
    <property type="molecule type" value="Genomic_DNA"/>
</dbReference>
<organism evidence="1 2">
    <name type="scientific">Cupriavidus basilensis OR16</name>
    <dbReference type="NCBI Taxonomy" id="1127483"/>
    <lineage>
        <taxon>Bacteria</taxon>
        <taxon>Pseudomonadati</taxon>
        <taxon>Pseudomonadota</taxon>
        <taxon>Betaproteobacteria</taxon>
        <taxon>Burkholderiales</taxon>
        <taxon>Burkholderiaceae</taxon>
        <taxon>Cupriavidus</taxon>
    </lineage>
</organism>
<name>H1S087_9BURK</name>
<dbReference type="OrthoDB" id="8965943at2"/>
<comment type="caution">
    <text evidence="1">The sequence shown here is derived from an EMBL/GenBank/DDBJ whole genome shotgun (WGS) entry which is preliminary data.</text>
</comment>
<evidence type="ECO:0000313" key="1">
    <source>
        <dbReference type="EMBL" id="EHP44023.1"/>
    </source>
</evidence>
<gene>
    <name evidence="1" type="ORF">OR16_05022</name>
</gene>